<gene>
    <name evidence="1" type="ORF">GCM10009431_24560</name>
</gene>
<sequence length="149" mass="17468">MKSLFSEDAVTEIKSRLEQLSPTHKPQWGKMNVSQMLTHCQFPLQVAVGELKLERPNAFKRALFSMFKSSLYNDKPWKQGLPTAKEFVVTTDTEFDPEKSKLLTEIDKFHAKKTQTQWPEHPMFGKFNSEQWGQMQYKHLDHHLKQFGV</sequence>
<dbReference type="Pfam" id="PF07606">
    <property type="entry name" value="DUF1569"/>
    <property type="match status" value="1"/>
</dbReference>
<evidence type="ECO:0008006" key="3">
    <source>
        <dbReference type="Google" id="ProtNLM"/>
    </source>
</evidence>
<keyword evidence="2" id="KW-1185">Reference proteome</keyword>
<dbReference type="EMBL" id="BAAAGF010000004">
    <property type="protein sequence ID" value="GAA0747346.1"/>
    <property type="molecule type" value="Genomic_DNA"/>
</dbReference>
<evidence type="ECO:0000313" key="1">
    <source>
        <dbReference type="EMBL" id="GAA0747346.1"/>
    </source>
</evidence>
<organism evidence="1 2">
    <name type="scientific">Gaetbulibacter jejuensis</name>
    <dbReference type="NCBI Taxonomy" id="584607"/>
    <lineage>
        <taxon>Bacteria</taxon>
        <taxon>Pseudomonadati</taxon>
        <taxon>Bacteroidota</taxon>
        <taxon>Flavobacteriia</taxon>
        <taxon>Flavobacteriales</taxon>
        <taxon>Flavobacteriaceae</taxon>
        <taxon>Gaetbulibacter</taxon>
    </lineage>
</organism>
<reference evidence="1 2" key="1">
    <citation type="journal article" date="2019" name="Int. J. Syst. Evol. Microbiol.">
        <title>The Global Catalogue of Microorganisms (GCM) 10K type strain sequencing project: providing services to taxonomists for standard genome sequencing and annotation.</title>
        <authorList>
            <consortium name="The Broad Institute Genomics Platform"/>
            <consortium name="The Broad Institute Genome Sequencing Center for Infectious Disease"/>
            <person name="Wu L."/>
            <person name="Ma J."/>
        </authorList>
    </citation>
    <scope>NUCLEOTIDE SEQUENCE [LARGE SCALE GENOMIC DNA]</scope>
    <source>
        <strain evidence="1 2">JCM 15976</strain>
    </source>
</reference>
<proteinExistence type="predicted"/>
<dbReference type="Proteomes" id="UP001500736">
    <property type="component" value="Unassembled WGS sequence"/>
</dbReference>
<accession>A0ABN1JVF0</accession>
<dbReference type="InterPro" id="IPR011463">
    <property type="entry name" value="DUF1569"/>
</dbReference>
<name>A0ABN1JVF0_9FLAO</name>
<dbReference type="InterPro" id="IPR034660">
    <property type="entry name" value="DinB/YfiT-like"/>
</dbReference>
<comment type="caution">
    <text evidence="1">The sequence shown here is derived from an EMBL/GenBank/DDBJ whole genome shotgun (WGS) entry which is preliminary data.</text>
</comment>
<evidence type="ECO:0000313" key="2">
    <source>
        <dbReference type="Proteomes" id="UP001500736"/>
    </source>
</evidence>
<dbReference type="RefSeq" id="WP_134199488.1">
    <property type="nucleotide sequence ID" value="NZ_BAAAGF010000004.1"/>
</dbReference>
<dbReference type="Gene3D" id="1.20.120.450">
    <property type="entry name" value="dinb family like domain"/>
    <property type="match status" value="1"/>
</dbReference>
<protein>
    <recommendedName>
        <fullName evidence="3">DUF1569 domain-containing protein</fullName>
    </recommendedName>
</protein>